<protein>
    <submittedName>
        <fullName evidence="1">Uncharacterized protein</fullName>
    </submittedName>
</protein>
<proteinExistence type="predicted"/>
<name>A0A0H5QXS1_9EUKA</name>
<dbReference type="EMBL" id="HACM01005989">
    <property type="protein sequence ID" value="CRZ06431.1"/>
    <property type="molecule type" value="Transcribed_RNA"/>
</dbReference>
<organism evidence="1">
    <name type="scientific">Spongospora subterranea</name>
    <dbReference type="NCBI Taxonomy" id="70186"/>
    <lineage>
        <taxon>Eukaryota</taxon>
        <taxon>Sar</taxon>
        <taxon>Rhizaria</taxon>
        <taxon>Endomyxa</taxon>
        <taxon>Phytomyxea</taxon>
        <taxon>Plasmodiophorida</taxon>
        <taxon>Plasmodiophoridae</taxon>
        <taxon>Spongospora</taxon>
    </lineage>
</organism>
<feature type="non-terminal residue" evidence="1">
    <location>
        <position position="1"/>
    </location>
</feature>
<accession>A0A0H5QXS1</accession>
<evidence type="ECO:0000313" key="1">
    <source>
        <dbReference type="EMBL" id="CRZ06431.1"/>
    </source>
</evidence>
<sequence>LMDEMKSVHNHPILDSQVVGLIVACASSSKREASCNLTPSRNNDVSVGSIKQVQSSLHKFFGQSFIEKNGSKFIAVDCPHSVAERLLCKICGKKCQTTQGLIAH</sequence>
<dbReference type="AlphaFoldDB" id="A0A0H5QXS1"/>
<reference evidence="1" key="1">
    <citation type="submission" date="2015-04" db="EMBL/GenBank/DDBJ databases">
        <title>The genome sequence of the plant pathogenic Rhizarian Plasmodiophora brassicae reveals insights in its biotrophic life cycle and the origin of chitin synthesis.</title>
        <authorList>
            <person name="Schwelm A."/>
            <person name="Fogelqvist J."/>
            <person name="Knaust A."/>
            <person name="Julke S."/>
            <person name="Lilja T."/>
            <person name="Dhandapani V."/>
            <person name="Bonilla-Rosso G."/>
            <person name="Karlsson M."/>
            <person name="Shevchenko A."/>
            <person name="Choi S.R."/>
            <person name="Kim H.G."/>
            <person name="Park J.Y."/>
            <person name="Lim Y.P."/>
            <person name="Ludwig-Muller J."/>
            <person name="Dixelius C."/>
        </authorList>
    </citation>
    <scope>NUCLEOTIDE SEQUENCE</scope>
    <source>
        <tissue evidence="1">Potato root galls</tissue>
    </source>
</reference>